<dbReference type="Proteomes" id="UP000789860">
    <property type="component" value="Unassembled WGS sequence"/>
</dbReference>
<feature type="non-terminal residue" evidence="1">
    <location>
        <position position="1"/>
    </location>
</feature>
<name>A0ACA9NN75_9GLOM</name>
<evidence type="ECO:0000313" key="2">
    <source>
        <dbReference type="Proteomes" id="UP000789860"/>
    </source>
</evidence>
<gene>
    <name evidence="1" type="ORF">SCALOS_LOCUS9269</name>
</gene>
<sequence length="102" mass="12123">QLCKTRNNLLKILDSSTDFTLLNSDEVLAHVDYKIDSPKKEEDEYDWHTNDPYEMESDWNADDTNNNEWHYDYGNNDYEDGKWSHEDTFSVDGQHLQSGWDN</sequence>
<dbReference type="EMBL" id="CAJVPM010027941">
    <property type="protein sequence ID" value="CAG8667984.1"/>
    <property type="molecule type" value="Genomic_DNA"/>
</dbReference>
<reference evidence="1" key="1">
    <citation type="submission" date="2021-06" db="EMBL/GenBank/DDBJ databases">
        <authorList>
            <person name="Kallberg Y."/>
            <person name="Tangrot J."/>
            <person name="Rosling A."/>
        </authorList>
    </citation>
    <scope>NUCLEOTIDE SEQUENCE</scope>
    <source>
        <strain evidence="1">AU212A</strain>
    </source>
</reference>
<keyword evidence="2" id="KW-1185">Reference proteome</keyword>
<accession>A0ACA9NN75</accession>
<proteinExistence type="predicted"/>
<evidence type="ECO:0000313" key="1">
    <source>
        <dbReference type="EMBL" id="CAG8667984.1"/>
    </source>
</evidence>
<comment type="caution">
    <text evidence="1">The sequence shown here is derived from an EMBL/GenBank/DDBJ whole genome shotgun (WGS) entry which is preliminary data.</text>
</comment>
<organism evidence="1 2">
    <name type="scientific">Scutellospora calospora</name>
    <dbReference type="NCBI Taxonomy" id="85575"/>
    <lineage>
        <taxon>Eukaryota</taxon>
        <taxon>Fungi</taxon>
        <taxon>Fungi incertae sedis</taxon>
        <taxon>Mucoromycota</taxon>
        <taxon>Glomeromycotina</taxon>
        <taxon>Glomeromycetes</taxon>
        <taxon>Diversisporales</taxon>
        <taxon>Gigasporaceae</taxon>
        <taxon>Scutellospora</taxon>
    </lineage>
</organism>
<protein>
    <submittedName>
        <fullName evidence="1">3557_t:CDS:1</fullName>
    </submittedName>
</protein>